<proteinExistence type="predicted"/>
<keyword evidence="2" id="KW-1185">Reference proteome</keyword>
<dbReference type="Proteomes" id="UP000499080">
    <property type="component" value="Unassembled WGS sequence"/>
</dbReference>
<gene>
    <name evidence="1" type="ORF">AVEN_255105_1</name>
</gene>
<comment type="caution">
    <text evidence="1">The sequence shown here is derived from an EMBL/GenBank/DDBJ whole genome shotgun (WGS) entry which is preliminary data.</text>
</comment>
<dbReference type="EMBL" id="BGPR01000579">
    <property type="protein sequence ID" value="GBM27246.1"/>
    <property type="molecule type" value="Genomic_DNA"/>
</dbReference>
<evidence type="ECO:0000313" key="1">
    <source>
        <dbReference type="EMBL" id="GBM27246.1"/>
    </source>
</evidence>
<evidence type="ECO:0000313" key="2">
    <source>
        <dbReference type="Proteomes" id="UP000499080"/>
    </source>
</evidence>
<name>A0A4Y2EG55_ARAVE</name>
<dbReference type="AlphaFoldDB" id="A0A4Y2EG55"/>
<reference evidence="1 2" key="1">
    <citation type="journal article" date="2019" name="Sci. Rep.">
        <title>Orb-weaving spider Araneus ventricosus genome elucidates the spidroin gene catalogue.</title>
        <authorList>
            <person name="Kono N."/>
            <person name="Nakamura H."/>
            <person name="Ohtoshi R."/>
            <person name="Moran D.A.P."/>
            <person name="Shinohara A."/>
            <person name="Yoshida Y."/>
            <person name="Fujiwara M."/>
            <person name="Mori M."/>
            <person name="Tomita M."/>
            <person name="Arakawa K."/>
        </authorList>
    </citation>
    <scope>NUCLEOTIDE SEQUENCE [LARGE SCALE GENOMIC DNA]</scope>
</reference>
<accession>A0A4Y2EG55</accession>
<organism evidence="1 2">
    <name type="scientific">Araneus ventricosus</name>
    <name type="common">Orbweaver spider</name>
    <name type="synonym">Epeira ventricosa</name>
    <dbReference type="NCBI Taxonomy" id="182803"/>
    <lineage>
        <taxon>Eukaryota</taxon>
        <taxon>Metazoa</taxon>
        <taxon>Ecdysozoa</taxon>
        <taxon>Arthropoda</taxon>
        <taxon>Chelicerata</taxon>
        <taxon>Arachnida</taxon>
        <taxon>Araneae</taxon>
        <taxon>Araneomorphae</taxon>
        <taxon>Entelegynae</taxon>
        <taxon>Araneoidea</taxon>
        <taxon>Araneidae</taxon>
        <taxon>Araneus</taxon>
    </lineage>
</organism>
<sequence length="101" mass="11465">MNPNEEGRRIELQNTLPLRNPFTAQKLRKEKATLSAFTLDGLWAASQHSSGWHGANSDEKKMLFLIHFSLFLIPTERSNLIGCLWVWVSICVASTETHLVD</sequence>
<protein>
    <submittedName>
        <fullName evidence="1">Uncharacterized protein</fullName>
    </submittedName>
</protein>